<dbReference type="GO" id="GO:0004523">
    <property type="term" value="F:RNA-DNA hybrid ribonuclease activity"/>
    <property type="evidence" value="ECO:0007669"/>
    <property type="project" value="UniProtKB-EC"/>
</dbReference>
<dbReference type="Ensembl" id="ENSSTUT00000097737.1">
    <property type="protein sequence ID" value="ENSSTUP00000091854.1"/>
    <property type="gene ID" value="ENSSTUG00000040394.1"/>
</dbReference>
<evidence type="ECO:0000256" key="3">
    <source>
        <dbReference type="ARBA" id="ARBA00022670"/>
    </source>
</evidence>
<keyword evidence="5" id="KW-0064">Aspartyl protease</keyword>
<evidence type="ECO:0000256" key="15">
    <source>
        <dbReference type="SAM" id="MobiDB-lite"/>
    </source>
</evidence>
<dbReference type="PANTHER" id="PTHR37984:SF5">
    <property type="entry name" value="PROTEIN NYNRIN-LIKE"/>
    <property type="match status" value="1"/>
</dbReference>
<keyword evidence="10" id="KW-0548">Nucleotidyltransferase</keyword>
<dbReference type="InterPro" id="IPR041588">
    <property type="entry name" value="Integrase_H2C2"/>
</dbReference>
<feature type="domain" description="Integrase catalytic" evidence="17">
    <location>
        <begin position="797"/>
        <end position="972"/>
    </location>
</feature>
<dbReference type="SUPFAM" id="SSF53098">
    <property type="entry name" value="Ribonuclease H-like"/>
    <property type="match status" value="1"/>
</dbReference>
<keyword evidence="7" id="KW-0460">Magnesium</keyword>
<dbReference type="Gene3D" id="1.10.340.70">
    <property type="match status" value="1"/>
</dbReference>
<dbReference type="SUPFAM" id="SSF56672">
    <property type="entry name" value="DNA/RNA polymerases"/>
    <property type="match status" value="1"/>
</dbReference>
<evidence type="ECO:0000256" key="14">
    <source>
        <dbReference type="ARBA" id="ARBA00039658"/>
    </source>
</evidence>
<dbReference type="PROSITE" id="PS50878">
    <property type="entry name" value="RT_POL"/>
    <property type="match status" value="1"/>
</dbReference>
<keyword evidence="10" id="KW-0808">Transferase</keyword>
<dbReference type="GeneTree" id="ENSGT01100000263500"/>
<dbReference type="Gene3D" id="3.10.10.10">
    <property type="entry name" value="HIV Type 1 Reverse Transcriptase, subunit A, domain 1"/>
    <property type="match status" value="1"/>
</dbReference>
<name>A0A674D8E8_SALTR</name>
<dbReference type="EC" id="3.1.26.4" evidence="2"/>
<accession>A0A674D8E8</accession>
<reference evidence="18" key="2">
    <citation type="submission" date="2025-09" db="UniProtKB">
        <authorList>
            <consortium name="Ensembl"/>
        </authorList>
    </citation>
    <scope>IDENTIFICATION</scope>
</reference>
<dbReference type="PROSITE" id="PS50994">
    <property type="entry name" value="INTEGRASE"/>
    <property type="match status" value="1"/>
</dbReference>
<keyword evidence="10" id="KW-0239">DNA-directed DNA polymerase</keyword>
<dbReference type="Pfam" id="PF17919">
    <property type="entry name" value="RT_RNaseH_2"/>
    <property type="match status" value="1"/>
</dbReference>
<keyword evidence="9" id="KW-0695">RNA-directed DNA polymerase</keyword>
<dbReference type="GO" id="GO:0003676">
    <property type="term" value="F:nucleic acid binding"/>
    <property type="evidence" value="ECO:0007669"/>
    <property type="project" value="InterPro"/>
</dbReference>
<dbReference type="CDD" id="cd09274">
    <property type="entry name" value="RNase_HI_RT_Ty3"/>
    <property type="match status" value="1"/>
</dbReference>
<dbReference type="InterPro" id="IPR012337">
    <property type="entry name" value="RNaseH-like_sf"/>
</dbReference>
<evidence type="ECO:0000256" key="4">
    <source>
        <dbReference type="ARBA" id="ARBA00022723"/>
    </source>
</evidence>
<dbReference type="InterPro" id="IPR043128">
    <property type="entry name" value="Rev_trsase/Diguanyl_cyclase"/>
</dbReference>
<protein>
    <recommendedName>
        <fullName evidence="14">Gypsy retrotransposon integrase-like protein 1</fullName>
        <ecNumber evidence="2">3.1.26.4</ecNumber>
    </recommendedName>
</protein>
<keyword evidence="4" id="KW-0479">Metal-binding</keyword>
<evidence type="ECO:0000256" key="2">
    <source>
        <dbReference type="ARBA" id="ARBA00012180"/>
    </source>
</evidence>
<dbReference type="Gene3D" id="3.30.70.270">
    <property type="match status" value="2"/>
</dbReference>
<keyword evidence="6" id="KW-0378">Hydrolase</keyword>
<dbReference type="InterPro" id="IPR050951">
    <property type="entry name" value="Retrovirus_Pol_polyprotein"/>
</dbReference>
<comment type="similarity">
    <text evidence="1">Belongs to the beta type-B retroviral polymerase family. HERV class-II K(HML-2) pol subfamily.</text>
</comment>
<evidence type="ECO:0000256" key="6">
    <source>
        <dbReference type="ARBA" id="ARBA00022801"/>
    </source>
</evidence>
<evidence type="ECO:0000256" key="12">
    <source>
        <dbReference type="ARBA" id="ARBA00023172"/>
    </source>
</evidence>
<dbReference type="InterPro" id="IPR043502">
    <property type="entry name" value="DNA/RNA_pol_sf"/>
</dbReference>
<feature type="domain" description="Reverse transcriptase" evidence="16">
    <location>
        <begin position="220"/>
        <end position="399"/>
    </location>
</feature>
<evidence type="ECO:0000313" key="18">
    <source>
        <dbReference type="Ensembl" id="ENSSTUP00000091854.1"/>
    </source>
</evidence>
<organism evidence="18 19">
    <name type="scientific">Salmo trutta</name>
    <name type="common">Brown trout</name>
    <dbReference type="NCBI Taxonomy" id="8032"/>
    <lineage>
        <taxon>Eukaryota</taxon>
        <taxon>Metazoa</taxon>
        <taxon>Chordata</taxon>
        <taxon>Craniata</taxon>
        <taxon>Vertebrata</taxon>
        <taxon>Euteleostomi</taxon>
        <taxon>Actinopterygii</taxon>
        <taxon>Neopterygii</taxon>
        <taxon>Teleostei</taxon>
        <taxon>Protacanthopterygii</taxon>
        <taxon>Salmoniformes</taxon>
        <taxon>Salmonidae</taxon>
        <taxon>Salmoninae</taxon>
        <taxon>Salmo</taxon>
    </lineage>
</organism>
<sequence length="1210" mass="134783">MKGKGIMTLTVGGRTVRHPVWVAAVQDPCILGLDFLRSTGCQLDLNGGTLSFQGGPAVTMAPPNITYTQPNKPFTPTVKAAETHGCPPSPTSVCDFSPVPLSPTAVCYIPPATPTTQPSMSPGRTPPVQLPQMGEERTLSAVREIWGRNCGGLDPEQQERLWQLLFEFRDRFALSEGEVGQTHLVQHEIDTGDARPIKMHPRRIPLARQEVADKAVLEMQRADFIEPSDSPWAAPVVMVPKKGGKLRFCADYRRLNEVTRKDSYPIPRIDESLDLVRGSSWFSSLDLRSGYWQVPLSPEARAKTAFSTNRGHWQFKVLCFGLCNAPATFERLMDRVLDGIPRQQCLVYLDDILAHGSSFQSALVALRSVLERVAAAGLKLHPEKCHFMRREVSFLGHRVGKEGISTMEDKVGAVRDWPTPTDQRQLKSFLGLASYYRRFVRGFSSVAAPLNRLLPKDKAFTWTGECEEAFNTLKCALIEAPVLAPPDLTLPFILDTDASNVGMGGVLAQVGPEGERVVAYFSGTFNKHERRYCVTRRELLAVVASIKHFKYYLGGLPFTVRTDHSALQWLMSFREPEGQVARWLEELQPYDFTVVHRAGARHSNADAMSRRPCTADGCRHCERREGRERALSAEEGVCATVCRVSGPVCCELQTVDVAEWGQQQGRDTDLQPVLQWVEAQVRPPWEEVTALSLATKGLWSKFERLRLADGVLQRAWKESATGEERWQVVVPKALREAVLQSTHGGVGTGHFGVTKTLRRLRQGFYWGQHKRDVEDFCRRCGNCTARKGPPGRSHAQLQQFPVGAPMERVGVDVVGPFPTTDSGNRWVLTAMDYFTKWPEAYALPDQEAETIVDALTAGMFSRFGAAESIHSDQGRNFESRVFATMCERLGMHKTRTTPLHPQSDGLVERFNKTLGQQLAIVSAKHQRDWDKHLPMVLMACRSAVQDSTSCTPALLMLGREIRTPAEMAFGRPLDSPHVPPGPEYAQRFQDRLETAHNFAREQLVNAGVRQKRNYDVHTRGRHFVAGELVWVYSPLRKKGRCPKLDSHWVGPCSILERVGEVVYRVQLPSRGRKVALHRDRLAPYRGAASPQTPGTPTIPLSGKDILQAPTPRCRRQGSRRPTPPVSLPVSPRGSPVPRTVFPVPTSLSPISLPSSPGSQRGSPLPRMEPPVSHLDTLRPSRPRMQRRPPGRFRDFVCSLWDEGLCGGGAV</sequence>
<keyword evidence="8" id="KW-0229">DNA integration</keyword>
<keyword evidence="11" id="KW-0238">DNA-binding</keyword>
<dbReference type="GO" id="GO:0015074">
    <property type="term" value="P:DNA integration"/>
    <property type="evidence" value="ECO:0007669"/>
    <property type="project" value="InterPro"/>
</dbReference>
<dbReference type="FunFam" id="3.30.420.10:FF:000032">
    <property type="entry name" value="Retrovirus-related Pol polyprotein from transposon 297-like Protein"/>
    <property type="match status" value="1"/>
</dbReference>
<keyword evidence="13" id="KW-0511">Multifunctional enzyme</keyword>
<keyword evidence="19" id="KW-1185">Reference proteome</keyword>
<evidence type="ECO:0000256" key="1">
    <source>
        <dbReference type="ARBA" id="ARBA00010879"/>
    </source>
</evidence>
<proteinExistence type="inferred from homology"/>
<dbReference type="FunFam" id="3.10.20.370:FF:000001">
    <property type="entry name" value="Retrovirus-related Pol polyprotein from transposon 17.6-like protein"/>
    <property type="match status" value="1"/>
</dbReference>
<dbReference type="Gene3D" id="3.30.420.10">
    <property type="entry name" value="Ribonuclease H-like superfamily/Ribonuclease H"/>
    <property type="match status" value="1"/>
</dbReference>
<dbReference type="FunFam" id="3.30.70.270:FF:000115">
    <property type="entry name" value="Polyprotein of retroviral origin, putative"/>
    <property type="match status" value="1"/>
</dbReference>
<evidence type="ECO:0000256" key="13">
    <source>
        <dbReference type="ARBA" id="ARBA00023268"/>
    </source>
</evidence>
<dbReference type="Pfam" id="PF00078">
    <property type="entry name" value="RVT_1"/>
    <property type="match status" value="1"/>
</dbReference>
<reference evidence="18" key="1">
    <citation type="submission" date="2025-08" db="UniProtKB">
        <authorList>
            <consortium name="Ensembl"/>
        </authorList>
    </citation>
    <scope>IDENTIFICATION</scope>
</reference>
<evidence type="ECO:0000256" key="5">
    <source>
        <dbReference type="ARBA" id="ARBA00022750"/>
    </source>
</evidence>
<evidence type="ECO:0000256" key="11">
    <source>
        <dbReference type="ARBA" id="ARBA00023125"/>
    </source>
</evidence>
<dbReference type="PANTHER" id="PTHR37984">
    <property type="entry name" value="PROTEIN CBG26694"/>
    <property type="match status" value="1"/>
</dbReference>
<dbReference type="InterPro" id="IPR041577">
    <property type="entry name" value="RT_RNaseH_2"/>
</dbReference>
<dbReference type="InterPro" id="IPR001584">
    <property type="entry name" value="Integrase_cat-core"/>
</dbReference>
<dbReference type="Proteomes" id="UP000472277">
    <property type="component" value="Chromosome 30"/>
</dbReference>
<evidence type="ECO:0000256" key="8">
    <source>
        <dbReference type="ARBA" id="ARBA00022908"/>
    </source>
</evidence>
<dbReference type="InterPro" id="IPR036397">
    <property type="entry name" value="RNaseH_sf"/>
</dbReference>
<dbReference type="InParanoid" id="A0A674D8E8"/>
<evidence type="ECO:0000256" key="7">
    <source>
        <dbReference type="ARBA" id="ARBA00022842"/>
    </source>
</evidence>
<keyword evidence="12" id="KW-0233">DNA recombination</keyword>
<dbReference type="OMA" id="PIKMHPR"/>
<keyword evidence="3" id="KW-0645">Protease</keyword>
<dbReference type="InterPro" id="IPR000477">
    <property type="entry name" value="RT_dom"/>
</dbReference>
<feature type="region of interest" description="Disordered" evidence="15">
    <location>
        <begin position="1083"/>
        <end position="1189"/>
    </location>
</feature>
<dbReference type="AlphaFoldDB" id="A0A674D8E8"/>
<dbReference type="Gene3D" id="3.10.20.370">
    <property type="match status" value="1"/>
</dbReference>
<dbReference type="CDD" id="cd01647">
    <property type="entry name" value="RT_LTR"/>
    <property type="match status" value="1"/>
</dbReference>
<evidence type="ECO:0000259" key="17">
    <source>
        <dbReference type="PROSITE" id="PS50994"/>
    </source>
</evidence>
<feature type="compositionally biased region" description="Basic residues" evidence="15">
    <location>
        <begin position="1180"/>
        <end position="1189"/>
    </location>
</feature>
<feature type="compositionally biased region" description="Low complexity" evidence="15">
    <location>
        <begin position="1142"/>
        <end position="1158"/>
    </location>
</feature>
<evidence type="ECO:0000256" key="9">
    <source>
        <dbReference type="ARBA" id="ARBA00022918"/>
    </source>
</evidence>
<evidence type="ECO:0000259" key="16">
    <source>
        <dbReference type="PROSITE" id="PS50878"/>
    </source>
</evidence>
<evidence type="ECO:0000313" key="19">
    <source>
        <dbReference type="Proteomes" id="UP000472277"/>
    </source>
</evidence>
<dbReference type="FunFam" id="1.10.340.70:FF:000001">
    <property type="entry name" value="Retrovirus-related Pol polyprotein from transposon gypsy-like Protein"/>
    <property type="match status" value="1"/>
</dbReference>
<dbReference type="Pfam" id="PF24626">
    <property type="entry name" value="SH3_Tf2-1"/>
    <property type="match status" value="1"/>
</dbReference>
<dbReference type="Pfam" id="PF17921">
    <property type="entry name" value="Integrase_H2C2"/>
    <property type="match status" value="1"/>
</dbReference>
<evidence type="ECO:0000256" key="10">
    <source>
        <dbReference type="ARBA" id="ARBA00022932"/>
    </source>
</evidence>
<dbReference type="InterPro" id="IPR056924">
    <property type="entry name" value="SH3_Tf2-1"/>
</dbReference>
<dbReference type="Pfam" id="PF00665">
    <property type="entry name" value="rve"/>
    <property type="match status" value="1"/>
</dbReference>